<gene>
    <name evidence="3" type="ORF">Tci_052201</name>
</gene>
<dbReference type="InterPro" id="IPR025724">
    <property type="entry name" value="GAG-pre-integrase_dom"/>
</dbReference>
<dbReference type="InterPro" id="IPR012337">
    <property type="entry name" value="RNaseH-like_sf"/>
</dbReference>
<dbReference type="PANTHER" id="PTHR11439">
    <property type="entry name" value="GAG-POL-RELATED RETROTRANSPOSON"/>
    <property type="match status" value="1"/>
</dbReference>
<evidence type="ECO:0000313" key="3">
    <source>
        <dbReference type="EMBL" id="GEU80223.1"/>
    </source>
</evidence>
<evidence type="ECO:0000259" key="2">
    <source>
        <dbReference type="Pfam" id="PF13976"/>
    </source>
</evidence>
<protein>
    <submittedName>
        <fullName evidence="3">Ribonuclease H-like domain-containing protein</fullName>
    </submittedName>
</protein>
<evidence type="ECO:0000259" key="1">
    <source>
        <dbReference type="Pfam" id="PF07727"/>
    </source>
</evidence>
<feature type="domain" description="GAG-pre-integrase" evidence="2">
    <location>
        <begin position="96"/>
        <end position="169"/>
    </location>
</feature>
<comment type="caution">
    <text evidence="3">The sequence shown here is derived from an EMBL/GenBank/DDBJ whole genome shotgun (WGS) entry which is preliminary data.</text>
</comment>
<name>A0A6L2N2B4_TANCI</name>
<accession>A0A6L2N2B4</accession>
<dbReference type="SUPFAM" id="SSF53098">
    <property type="entry name" value="Ribonuclease H-like"/>
    <property type="match status" value="1"/>
</dbReference>
<organism evidence="3">
    <name type="scientific">Tanacetum cinerariifolium</name>
    <name type="common">Dalmatian daisy</name>
    <name type="synonym">Chrysanthemum cinerariifolium</name>
    <dbReference type="NCBI Taxonomy" id="118510"/>
    <lineage>
        <taxon>Eukaryota</taxon>
        <taxon>Viridiplantae</taxon>
        <taxon>Streptophyta</taxon>
        <taxon>Embryophyta</taxon>
        <taxon>Tracheophyta</taxon>
        <taxon>Spermatophyta</taxon>
        <taxon>Magnoliopsida</taxon>
        <taxon>eudicotyledons</taxon>
        <taxon>Gunneridae</taxon>
        <taxon>Pentapetalae</taxon>
        <taxon>asterids</taxon>
        <taxon>campanulids</taxon>
        <taxon>Asterales</taxon>
        <taxon>Asteraceae</taxon>
        <taxon>Asteroideae</taxon>
        <taxon>Anthemideae</taxon>
        <taxon>Anthemidinae</taxon>
        <taxon>Tanacetum</taxon>
    </lineage>
</organism>
<dbReference type="AlphaFoldDB" id="A0A6L2N2B4"/>
<dbReference type="Pfam" id="PF13976">
    <property type="entry name" value="gag_pre-integrs"/>
    <property type="match status" value="1"/>
</dbReference>
<sequence length="579" mass="65882">MSYLYDFKEFDGGYVTFGGGANDDRIASKETLKTGKFDFEDVYFVKELKFNLLSVSQMCDKKNSVLFTDTECFVLSPDFKLIDESQVLLKVPRRNNMYIVDMKNIVPKESLTCLVANATLDKSMLWQRRLGHINFKNINKLVKDKLVRGLPSKHFENDQTCVACLKGKQHKAFSTKNEAVGILKKFIIEIENLVDKEVNVIRCDNGTVFKNSVMNDFCAMKGINDFYAMKGTNSDDFAGTKDSIGAGQSNMETESTQGYIFMSLCKDGSPPFDSSLKISSDAEKKHDEVLDKECGSSNELNYAFENLNTEYPDDPKIPGLKTIETYDDSEEEADFTNLESSIHVNPTPTTRTHKNHPLKQVFRNKKDKRGIVIKNKARLVAQGHTQEEGIDYDEFFAHVARIEAIRLFLAYASFMGFMVYQMDVNSAFLYGRIEKEELCIEFERLMKDKFQMSSMGELTFFLGLQGKQKEDGIFISQDKYAIEVLRKFNFSDVKSVNTLVDTEKTLVKDADGADVDVHLYRSMIRSLMYLTTSRPDSLWYPRDSPFELVAYTDSDYVGASLDKKSTTEGCQFLGSRLIS</sequence>
<dbReference type="InterPro" id="IPR013103">
    <property type="entry name" value="RVT_2"/>
</dbReference>
<feature type="domain" description="Reverse transcriptase Ty1/copia-type" evidence="1">
    <location>
        <begin position="351"/>
        <end position="436"/>
    </location>
</feature>
<dbReference type="EMBL" id="BKCJ010008034">
    <property type="protein sequence ID" value="GEU80223.1"/>
    <property type="molecule type" value="Genomic_DNA"/>
</dbReference>
<reference evidence="3" key="1">
    <citation type="journal article" date="2019" name="Sci. Rep.">
        <title>Draft genome of Tanacetum cinerariifolium, the natural source of mosquito coil.</title>
        <authorList>
            <person name="Yamashiro T."/>
            <person name="Shiraishi A."/>
            <person name="Satake H."/>
            <person name="Nakayama K."/>
        </authorList>
    </citation>
    <scope>NUCLEOTIDE SEQUENCE</scope>
</reference>
<dbReference type="Pfam" id="PF07727">
    <property type="entry name" value="RVT_2"/>
    <property type="match status" value="1"/>
</dbReference>
<dbReference type="PANTHER" id="PTHR11439:SF509">
    <property type="entry name" value="RNA-DIRECTED DNA POLYMERASE"/>
    <property type="match status" value="1"/>
</dbReference>
<proteinExistence type="predicted"/>